<feature type="transmembrane region" description="Helical" evidence="1">
    <location>
        <begin position="45"/>
        <end position="63"/>
    </location>
</feature>
<name>A0A839FR86_9MICC</name>
<protein>
    <submittedName>
        <fullName evidence="2">Uncharacterized protein</fullName>
    </submittedName>
</protein>
<keyword evidence="1" id="KW-1133">Transmembrane helix</keyword>
<keyword evidence="1" id="KW-0812">Transmembrane</keyword>
<gene>
    <name evidence="2" type="ORF">HNR24_000376</name>
</gene>
<dbReference type="AlphaFoldDB" id="A0A839FR86"/>
<evidence type="ECO:0000313" key="2">
    <source>
        <dbReference type="EMBL" id="MBA8920443.1"/>
    </source>
</evidence>
<evidence type="ECO:0000313" key="3">
    <source>
        <dbReference type="Proteomes" id="UP000546252"/>
    </source>
</evidence>
<reference evidence="2 3" key="1">
    <citation type="submission" date="2020-08" db="EMBL/GenBank/DDBJ databases">
        <title>Sequencing the genomes of 1000 actinobacteria strains.</title>
        <authorList>
            <person name="Klenk H.-P."/>
        </authorList>
    </citation>
    <scope>NUCLEOTIDE SEQUENCE [LARGE SCALE GENOMIC DNA]</scope>
    <source>
        <strain evidence="2 3">DSM 19081</strain>
    </source>
</reference>
<proteinExistence type="predicted"/>
<dbReference type="Proteomes" id="UP000546252">
    <property type="component" value="Unassembled WGS sequence"/>
</dbReference>
<sequence>MSDPAETEAKKPEAGIALRYVGIALCMLAVLNLVVGAVRGDELTMGPWLALFAGIGALGLSYMQKMAAR</sequence>
<organism evidence="2 3">
    <name type="scientific">Nesterenkonia jeotgali</name>
    <dbReference type="NCBI Taxonomy" id="317018"/>
    <lineage>
        <taxon>Bacteria</taxon>
        <taxon>Bacillati</taxon>
        <taxon>Actinomycetota</taxon>
        <taxon>Actinomycetes</taxon>
        <taxon>Micrococcales</taxon>
        <taxon>Micrococcaceae</taxon>
        <taxon>Nesterenkonia</taxon>
    </lineage>
</organism>
<accession>A0A839FR86</accession>
<dbReference type="RefSeq" id="WP_182494855.1">
    <property type="nucleotide sequence ID" value="NZ_BAAAKT010000002.1"/>
</dbReference>
<keyword evidence="1" id="KW-0472">Membrane</keyword>
<evidence type="ECO:0000256" key="1">
    <source>
        <dbReference type="SAM" id="Phobius"/>
    </source>
</evidence>
<dbReference type="EMBL" id="JACJIH010000001">
    <property type="protein sequence ID" value="MBA8920443.1"/>
    <property type="molecule type" value="Genomic_DNA"/>
</dbReference>
<feature type="transmembrane region" description="Helical" evidence="1">
    <location>
        <begin position="20"/>
        <end position="39"/>
    </location>
</feature>
<comment type="caution">
    <text evidence="2">The sequence shown here is derived from an EMBL/GenBank/DDBJ whole genome shotgun (WGS) entry which is preliminary data.</text>
</comment>